<feature type="non-terminal residue" evidence="11">
    <location>
        <position position="791"/>
    </location>
</feature>
<dbReference type="CDD" id="cd06366">
    <property type="entry name" value="PBP1_GABAb_receptor"/>
    <property type="match status" value="1"/>
</dbReference>
<keyword evidence="9" id="KW-0732">Signal</keyword>
<reference evidence="11" key="2">
    <citation type="submission" date="2014-07" db="EMBL/GenBank/DDBJ databases">
        <authorList>
            <person name="Hull J."/>
        </authorList>
    </citation>
    <scope>NUCLEOTIDE SEQUENCE</scope>
</reference>
<dbReference type="PANTHER" id="PTHR10519">
    <property type="entry name" value="GABA-B RECEPTOR"/>
    <property type="match status" value="1"/>
</dbReference>
<evidence type="ECO:0000313" key="11">
    <source>
        <dbReference type="EMBL" id="JAG30690.1"/>
    </source>
</evidence>
<evidence type="ECO:0000256" key="8">
    <source>
        <dbReference type="ARBA" id="ARBA00023224"/>
    </source>
</evidence>
<comment type="subcellular location">
    <subcellularLocation>
        <location evidence="1">Membrane</location>
    </subcellularLocation>
</comment>
<keyword evidence="8" id="KW-0807">Transducer</keyword>
<dbReference type="InterPro" id="IPR028082">
    <property type="entry name" value="Peripla_BP_I"/>
</dbReference>
<evidence type="ECO:0000256" key="6">
    <source>
        <dbReference type="ARBA" id="ARBA00023170"/>
    </source>
</evidence>
<name>A0A0A9YMF5_LYGHE</name>
<evidence type="ECO:0000259" key="10">
    <source>
        <dbReference type="Pfam" id="PF01094"/>
    </source>
</evidence>
<keyword evidence="7" id="KW-0325">Glycoprotein</keyword>
<dbReference type="InterPro" id="IPR002455">
    <property type="entry name" value="GPCR3_GABA-B"/>
</dbReference>
<keyword evidence="6 11" id="KW-0675">Receptor</keyword>
<dbReference type="AlphaFoldDB" id="A0A0A9YMF5"/>
<dbReference type="InterPro" id="IPR001828">
    <property type="entry name" value="ANF_lig-bd_rcpt"/>
</dbReference>
<evidence type="ECO:0000256" key="4">
    <source>
        <dbReference type="ARBA" id="ARBA00023040"/>
    </source>
</evidence>
<dbReference type="PANTHER" id="PTHR10519:SF20">
    <property type="entry name" value="G-PROTEIN COUPLED RECEPTOR 156-RELATED"/>
    <property type="match status" value="1"/>
</dbReference>
<dbReference type="GO" id="GO:0038039">
    <property type="term" value="C:G protein-coupled receptor heterodimeric complex"/>
    <property type="evidence" value="ECO:0007669"/>
    <property type="project" value="TreeGrafter"/>
</dbReference>
<dbReference type="EMBL" id="GBHO01012914">
    <property type="protein sequence ID" value="JAG30690.1"/>
    <property type="molecule type" value="Transcribed_RNA"/>
</dbReference>
<evidence type="ECO:0000256" key="9">
    <source>
        <dbReference type="SAM" id="SignalP"/>
    </source>
</evidence>
<gene>
    <name evidence="11" type="primary">GABBR2_1</name>
    <name evidence="11" type="ORF">CM83_82722</name>
</gene>
<proteinExistence type="predicted"/>
<sequence length="791" mass="90788">MMGTLRLMKIVIFLLLAVCAAAETLTPCLRITDVSPKRYITHQGRNYPVVVGVSERLSHRLVSEIFKIFVQEVLGYPAVQIMPMNPVNNSEEYGWQFFDGYNEVKELKPLIDLEAWVPLADNSLHSFYATPILEVGSIGPPVRYGWYAPTDLLKRELNRTIIVYEQFKDPLQTLVYSFLEEDIKSLPIRKTFEPSWCKGEETCATLIASDPTATAFVEDDINNMKLYVRVFWVGDNFTSVVSRLLADSENLINQSRLPKIPLIISHTMELLEFARKNFTNVVFPICEHYVSLEANFYNPGCNYEGQRIVKLVWDQLPTTAPMLHHAITRIEFTSQDYQDLMDIYFTPQNLSDSQRLYNTACKWVNKERDRLSLWKQQENVELAIVGIFPLTRPVFSPRGIFIGAEMAIADVNNNTDVVSNYNLKLLLEDGKCQADVVMRTFIDAVVNQHQYSNLVGILGPACSETVEPLAGVATHFDMVVISYSAEGSSFDRNKYPYFFRTIGENRQYQFVYQELFREFKWKRVATLSEDGTKYTEYVSQTQDLLSKDGVAFIANRKYSQSWMEEPGKMREYLAEFKSKEARIIIADMNEAAAKALMCEAYHMNMTAKNGYVWFLPSWLMPFWLDETQENLVHNVTSQGRNLFCTAQQMQEAINCHLSFSHAFFAADNETIHINKTVKEWKDEYMKKLGNISSPSDYAGYAYDAVWVYAKALDALIKENQTFISNLHTKEVADKFANYIRNTNFSGVSGRIEFRDDPSRNSTPVNIYQWHSFSVIGKDGKPHGSRVQVGTY</sequence>
<feature type="chain" id="PRO_5002072506" evidence="9">
    <location>
        <begin position="23"/>
        <end position="791"/>
    </location>
</feature>
<protein>
    <submittedName>
        <fullName evidence="11">Gamma-aminobutyric acid type B receptor subunit 2</fullName>
    </submittedName>
</protein>
<evidence type="ECO:0000256" key="3">
    <source>
        <dbReference type="ARBA" id="ARBA00022989"/>
    </source>
</evidence>
<dbReference type="GO" id="GO:0004965">
    <property type="term" value="F:G protein-coupled GABA receptor activity"/>
    <property type="evidence" value="ECO:0007669"/>
    <property type="project" value="InterPro"/>
</dbReference>
<evidence type="ECO:0000256" key="2">
    <source>
        <dbReference type="ARBA" id="ARBA00022692"/>
    </source>
</evidence>
<keyword evidence="5" id="KW-0472">Membrane</keyword>
<evidence type="ECO:0000256" key="1">
    <source>
        <dbReference type="ARBA" id="ARBA00004370"/>
    </source>
</evidence>
<keyword evidence="4" id="KW-0297">G-protein coupled receptor</keyword>
<keyword evidence="3" id="KW-1133">Transmembrane helix</keyword>
<dbReference type="SUPFAM" id="SSF53822">
    <property type="entry name" value="Periplasmic binding protein-like I"/>
    <property type="match status" value="1"/>
</dbReference>
<dbReference type="GO" id="GO:0007214">
    <property type="term" value="P:gamma-aminobutyric acid signaling pathway"/>
    <property type="evidence" value="ECO:0007669"/>
    <property type="project" value="TreeGrafter"/>
</dbReference>
<evidence type="ECO:0000256" key="5">
    <source>
        <dbReference type="ARBA" id="ARBA00023136"/>
    </source>
</evidence>
<accession>A0A0A9YMF5</accession>
<feature type="signal peptide" evidence="9">
    <location>
        <begin position="1"/>
        <end position="22"/>
    </location>
</feature>
<dbReference type="Pfam" id="PF01094">
    <property type="entry name" value="ANF_receptor"/>
    <property type="match status" value="1"/>
</dbReference>
<reference evidence="11" key="1">
    <citation type="journal article" date="2014" name="PLoS ONE">
        <title>Transcriptome-Based Identification of ABC Transporters in the Western Tarnished Plant Bug Lygus hesperus.</title>
        <authorList>
            <person name="Hull J.J."/>
            <person name="Chaney K."/>
            <person name="Geib S.M."/>
            <person name="Fabrick J.A."/>
            <person name="Brent C.S."/>
            <person name="Walsh D."/>
            <person name="Lavine L.C."/>
        </authorList>
    </citation>
    <scope>NUCLEOTIDE SEQUENCE</scope>
</reference>
<feature type="domain" description="Receptor ligand binding region" evidence="10">
    <location>
        <begin position="404"/>
        <end position="770"/>
    </location>
</feature>
<organism evidence="11">
    <name type="scientific">Lygus hesperus</name>
    <name type="common">Western plant bug</name>
    <dbReference type="NCBI Taxonomy" id="30085"/>
    <lineage>
        <taxon>Eukaryota</taxon>
        <taxon>Metazoa</taxon>
        <taxon>Ecdysozoa</taxon>
        <taxon>Arthropoda</taxon>
        <taxon>Hexapoda</taxon>
        <taxon>Insecta</taxon>
        <taxon>Pterygota</taxon>
        <taxon>Neoptera</taxon>
        <taxon>Paraneoptera</taxon>
        <taxon>Hemiptera</taxon>
        <taxon>Heteroptera</taxon>
        <taxon>Panheteroptera</taxon>
        <taxon>Cimicomorpha</taxon>
        <taxon>Miridae</taxon>
        <taxon>Mirini</taxon>
        <taxon>Lygus</taxon>
    </lineage>
</organism>
<evidence type="ECO:0000256" key="7">
    <source>
        <dbReference type="ARBA" id="ARBA00023180"/>
    </source>
</evidence>
<dbReference type="Gene3D" id="3.40.50.2300">
    <property type="match status" value="2"/>
</dbReference>
<keyword evidence="2" id="KW-0812">Transmembrane</keyword>